<gene>
    <name evidence="2" type="ORF">SAMN04489812_0755</name>
</gene>
<proteinExistence type="predicted"/>
<dbReference type="STRING" id="630515.SAMN04489812_0755"/>
<keyword evidence="3" id="KW-1185">Reference proteome</keyword>
<sequence length="189" mass="20896">MTTAPDLVLRHRAARLLHELCRPASAAVIAQLPSGPGRMRAADLVRDGSALSIKEFWTTVSRLEALGVLRRRAGELALDHDHRDLVVGQLVADSPLLDTPRTRPRLAAFVQSGRFTRMPTEPVLLDELYDALAELFTPGETMTEAGVNARIAAVHDDPAEIRRGLVDRGLLHRAPGSTRYRCPDRTERR</sequence>
<organism evidence="2 3">
    <name type="scientific">Microlunatus soli</name>
    <dbReference type="NCBI Taxonomy" id="630515"/>
    <lineage>
        <taxon>Bacteria</taxon>
        <taxon>Bacillati</taxon>
        <taxon>Actinomycetota</taxon>
        <taxon>Actinomycetes</taxon>
        <taxon>Propionibacteriales</taxon>
        <taxon>Propionibacteriaceae</taxon>
        <taxon>Microlunatus</taxon>
    </lineage>
</organism>
<name>A0A1H1P4Q2_9ACTN</name>
<feature type="domain" description="DUF2087" evidence="1">
    <location>
        <begin position="115"/>
        <end position="181"/>
    </location>
</feature>
<accession>A0A1H1P4Q2</accession>
<dbReference type="RefSeq" id="WP_091520085.1">
    <property type="nucleotide sequence ID" value="NZ_LT629772.1"/>
</dbReference>
<protein>
    <recommendedName>
        <fullName evidence="1">DUF2087 domain-containing protein</fullName>
    </recommendedName>
</protein>
<dbReference type="OrthoDB" id="529288at2"/>
<dbReference type="Proteomes" id="UP000199103">
    <property type="component" value="Chromosome I"/>
</dbReference>
<evidence type="ECO:0000313" key="2">
    <source>
        <dbReference type="EMBL" id="SDS05965.1"/>
    </source>
</evidence>
<evidence type="ECO:0000259" key="1">
    <source>
        <dbReference type="Pfam" id="PF09860"/>
    </source>
</evidence>
<evidence type="ECO:0000313" key="3">
    <source>
        <dbReference type="Proteomes" id="UP000199103"/>
    </source>
</evidence>
<dbReference type="AlphaFoldDB" id="A0A1H1P4Q2"/>
<dbReference type="InterPro" id="IPR018656">
    <property type="entry name" value="DUF2087"/>
</dbReference>
<dbReference type="Pfam" id="PF09860">
    <property type="entry name" value="DUF2087"/>
    <property type="match status" value="1"/>
</dbReference>
<reference evidence="2 3" key="1">
    <citation type="submission" date="2016-10" db="EMBL/GenBank/DDBJ databases">
        <authorList>
            <person name="de Groot N.N."/>
        </authorList>
    </citation>
    <scope>NUCLEOTIDE SEQUENCE [LARGE SCALE GENOMIC DNA]</scope>
    <source>
        <strain evidence="2 3">DSM 21800</strain>
    </source>
</reference>
<dbReference type="EMBL" id="LT629772">
    <property type="protein sequence ID" value="SDS05965.1"/>
    <property type="molecule type" value="Genomic_DNA"/>
</dbReference>